<keyword evidence="4" id="KW-1185">Reference proteome</keyword>
<dbReference type="RefSeq" id="WP_255134400.1">
    <property type="nucleotide sequence ID" value="NZ_JANDBC010000001.1"/>
</dbReference>
<dbReference type="AlphaFoldDB" id="A0A9X2L3C7"/>
<name>A0A9X2L3C7_9BACT</name>
<keyword evidence="2" id="KW-1133">Transmembrane helix</keyword>
<evidence type="ECO:0000256" key="2">
    <source>
        <dbReference type="SAM" id="Phobius"/>
    </source>
</evidence>
<feature type="transmembrane region" description="Helical" evidence="2">
    <location>
        <begin position="164"/>
        <end position="185"/>
    </location>
</feature>
<keyword evidence="2" id="KW-0472">Membrane</keyword>
<keyword evidence="2" id="KW-0812">Transmembrane</keyword>
<evidence type="ECO:0000313" key="4">
    <source>
        <dbReference type="Proteomes" id="UP001139125"/>
    </source>
</evidence>
<dbReference type="EMBL" id="JANDBC010000001">
    <property type="protein sequence ID" value="MCP9291534.1"/>
    <property type="molecule type" value="Genomic_DNA"/>
</dbReference>
<protein>
    <submittedName>
        <fullName evidence="3">TMEM14 family protein</fullName>
    </submittedName>
</protein>
<dbReference type="Proteomes" id="UP001139125">
    <property type="component" value="Unassembled WGS sequence"/>
</dbReference>
<reference evidence="3" key="1">
    <citation type="submission" date="2022-06" db="EMBL/GenBank/DDBJ databases">
        <title>Gracilimonas sp. CAU 1638 isolated from sea sediment.</title>
        <authorList>
            <person name="Kim W."/>
        </authorList>
    </citation>
    <scope>NUCLEOTIDE SEQUENCE</scope>
    <source>
        <strain evidence="3">CAU 1638</strain>
    </source>
</reference>
<feature type="compositionally biased region" description="Acidic residues" evidence="1">
    <location>
        <begin position="259"/>
        <end position="268"/>
    </location>
</feature>
<organism evidence="3 4">
    <name type="scientific">Gracilimonas sediminicola</name>
    <dbReference type="NCBI Taxonomy" id="2952158"/>
    <lineage>
        <taxon>Bacteria</taxon>
        <taxon>Pseudomonadati</taxon>
        <taxon>Balneolota</taxon>
        <taxon>Balneolia</taxon>
        <taxon>Balneolales</taxon>
        <taxon>Balneolaceae</taxon>
        <taxon>Gracilimonas</taxon>
    </lineage>
</organism>
<feature type="transmembrane region" description="Helical" evidence="2">
    <location>
        <begin position="191"/>
        <end position="211"/>
    </location>
</feature>
<sequence>MGKLSDDEIRQIVQKATLLQKYGEQSSSGKHADTNEEIQSLYEISDEIGIPRKFAYEAYMELGGIPVQEPMVIDNHDFNSTSVVGYARGTVDKELFDELKGQAEYHFNTLGKVTRRRNKYLWKAKPVGPSKFIASANSPEIEFEQIDGNTKVTVSQSLKTLNKLYLPGIAVAFGGFMLFAGTIFGQTGNEVAPPLIVSLLILTASVFYARFINSRKKKRKKDLQEFSETLLGKIERHLKSTMHSTQMEQEEEKGQIDIPENEYEEEGVEKDSRSRIK</sequence>
<comment type="caution">
    <text evidence="3">The sequence shown here is derived from an EMBL/GenBank/DDBJ whole genome shotgun (WGS) entry which is preliminary data.</text>
</comment>
<proteinExistence type="predicted"/>
<evidence type="ECO:0000313" key="3">
    <source>
        <dbReference type="EMBL" id="MCP9291534.1"/>
    </source>
</evidence>
<accession>A0A9X2L3C7</accession>
<feature type="region of interest" description="Disordered" evidence="1">
    <location>
        <begin position="240"/>
        <end position="277"/>
    </location>
</feature>
<evidence type="ECO:0000256" key="1">
    <source>
        <dbReference type="SAM" id="MobiDB-lite"/>
    </source>
</evidence>
<gene>
    <name evidence="3" type="ORF">NM125_08065</name>
</gene>